<dbReference type="InterPro" id="IPR050275">
    <property type="entry name" value="PGM_Phosphatase"/>
</dbReference>
<dbReference type="CDD" id="cd07067">
    <property type="entry name" value="HP_PGM_like"/>
    <property type="match status" value="1"/>
</dbReference>
<dbReference type="GO" id="GO:0016791">
    <property type="term" value="F:phosphatase activity"/>
    <property type="evidence" value="ECO:0007669"/>
    <property type="project" value="TreeGrafter"/>
</dbReference>
<reference evidence="1" key="1">
    <citation type="journal article" date="2014" name="Front. Microbiol.">
        <title>High frequency of phylogenetically diverse reductive dehalogenase-homologous genes in deep subseafloor sedimentary metagenomes.</title>
        <authorList>
            <person name="Kawai M."/>
            <person name="Futagami T."/>
            <person name="Toyoda A."/>
            <person name="Takaki Y."/>
            <person name="Nishi S."/>
            <person name="Hori S."/>
            <person name="Arai W."/>
            <person name="Tsubouchi T."/>
            <person name="Morono Y."/>
            <person name="Uchiyama I."/>
            <person name="Ito T."/>
            <person name="Fujiyama A."/>
            <person name="Inagaki F."/>
            <person name="Takami H."/>
        </authorList>
    </citation>
    <scope>NUCLEOTIDE SEQUENCE</scope>
    <source>
        <strain evidence="1">Expedition CK06-06</strain>
    </source>
</reference>
<accession>X0X9V3</accession>
<protein>
    <recommendedName>
        <fullName evidence="2">Histidine phosphatase family protein</fullName>
    </recommendedName>
</protein>
<dbReference type="AlphaFoldDB" id="X0X9V3"/>
<dbReference type="SMART" id="SM00855">
    <property type="entry name" value="PGAM"/>
    <property type="match status" value="1"/>
</dbReference>
<organism evidence="1">
    <name type="scientific">marine sediment metagenome</name>
    <dbReference type="NCBI Taxonomy" id="412755"/>
    <lineage>
        <taxon>unclassified sequences</taxon>
        <taxon>metagenomes</taxon>
        <taxon>ecological metagenomes</taxon>
    </lineage>
</organism>
<dbReference type="InterPro" id="IPR029033">
    <property type="entry name" value="His_PPase_superfam"/>
</dbReference>
<dbReference type="InterPro" id="IPR001345">
    <property type="entry name" value="PG/BPGM_mutase_AS"/>
</dbReference>
<dbReference type="PANTHER" id="PTHR48100:SF62">
    <property type="entry name" value="GLUCOSYL-3-PHOSPHOGLYCERATE PHOSPHATASE"/>
    <property type="match status" value="1"/>
</dbReference>
<proteinExistence type="predicted"/>
<sequence length="211" mass="23443">MRLILVRHGETDTNKARLALGQADVELNEHGRWQAQRLAISLKNEPIGAIYCSPLKRALATAEPIASSHGLEVQVDEGLIEMDIGEMEGLTFQQVGERYPHFLQAWLGGQAASEAMPGGERLLDVQDRAWQAIERIRQRQEHGTVAAVTHNFVIITLLCRVLGLELADFRRLRHSVAAKSVLEVRQDRIILVSFNDTCHLEADPGEQKAAG</sequence>
<comment type="caution">
    <text evidence="1">The sequence shown here is derived from an EMBL/GenBank/DDBJ whole genome shotgun (WGS) entry which is preliminary data.</text>
</comment>
<dbReference type="Gene3D" id="3.40.50.1240">
    <property type="entry name" value="Phosphoglycerate mutase-like"/>
    <property type="match status" value="1"/>
</dbReference>
<name>X0X9V3_9ZZZZ</name>
<dbReference type="Pfam" id="PF00300">
    <property type="entry name" value="His_Phos_1"/>
    <property type="match status" value="1"/>
</dbReference>
<dbReference type="PANTHER" id="PTHR48100">
    <property type="entry name" value="BROAD-SPECIFICITY PHOSPHATASE YOR283W-RELATED"/>
    <property type="match status" value="1"/>
</dbReference>
<dbReference type="EMBL" id="BARS01043467">
    <property type="protein sequence ID" value="GAG39860.1"/>
    <property type="molecule type" value="Genomic_DNA"/>
</dbReference>
<evidence type="ECO:0000313" key="1">
    <source>
        <dbReference type="EMBL" id="GAG39860.1"/>
    </source>
</evidence>
<dbReference type="InterPro" id="IPR013078">
    <property type="entry name" value="His_Pase_superF_clade-1"/>
</dbReference>
<gene>
    <name evidence="1" type="ORF">S01H1_65802</name>
</gene>
<evidence type="ECO:0008006" key="2">
    <source>
        <dbReference type="Google" id="ProtNLM"/>
    </source>
</evidence>
<dbReference type="GO" id="GO:0005737">
    <property type="term" value="C:cytoplasm"/>
    <property type="evidence" value="ECO:0007669"/>
    <property type="project" value="TreeGrafter"/>
</dbReference>
<dbReference type="PROSITE" id="PS00175">
    <property type="entry name" value="PG_MUTASE"/>
    <property type="match status" value="1"/>
</dbReference>
<dbReference type="SUPFAM" id="SSF53254">
    <property type="entry name" value="Phosphoglycerate mutase-like"/>
    <property type="match status" value="1"/>
</dbReference>